<dbReference type="InterPro" id="IPR050131">
    <property type="entry name" value="Peptidase_S8_subtilisin-like"/>
</dbReference>
<evidence type="ECO:0000313" key="9">
    <source>
        <dbReference type="RefSeq" id="XP_013395973.1"/>
    </source>
</evidence>
<dbReference type="Gene3D" id="3.40.50.200">
    <property type="entry name" value="Peptidase S8/S53 domain"/>
    <property type="match status" value="1"/>
</dbReference>
<proteinExistence type="inferred from homology"/>
<dbReference type="SUPFAM" id="SSF52743">
    <property type="entry name" value="Subtilisin-like"/>
    <property type="match status" value="1"/>
</dbReference>
<gene>
    <name evidence="9" type="primary">LOC106163048</name>
</gene>
<dbReference type="OrthoDB" id="1740355at2759"/>
<dbReference type="RefSeq" id="XP_013395973.1">
    <property type="nucleotide sequence ID" value="XM_013540519.1"/>
</dbReference>
<keyword evidence="6" id="KW-0732">Signal</keyword>
<feature type="chain" id="PRO_5010288138" evidence="6">
    <location>
        <begin position="21"/>
        <end position="503"/>
    </location>
</feature>
<evidence type="ECO:0000256" key="1">
    <source>
        <dbReference type="ARBA" id="ARBA00011073"/>
    </source>
</evidence>
<dbReference type="AlphaFoldDB" id="A0A1S3ICT0"/>
<dbReference type="PANTHER" id="PTHR43806">
    <property type="entry name" value="PEPTIDASE S8"/>
    <property type="match status" value="1"/>
</dbReference>
<dbReference type="InterPro" id="IPR023828">
    <property type="entry name" value="Peptidase_S8_Ser-AS"/>
</dbReference>
<dbReference type="Proteomes" id="UP000085678">
    <property type="component" value="Unplaced"/>
</dbReference>
<dbReference type="PRINTS" id="PR00723">
    <property type="entry name" value="SUBTILISIN"/>
</dbReference>
<feature type="active site" description="Charge relay system" evidence="5">
    <location>
        <position position="404"/>
    </location>
</feature>
<dbReference type="FunFam" id="3.40.50.200:FF:000014">
    <property type="entry name" value="Proteinase K"/>
    <property type="match status" value="1"/>
</dbReference>
<dbReference type="PROSITE" id="PS00137">
    <property type="entry name" value="SUBTILASE_HIS"/>
    <property type="match status" value="1"/>
</dbReference>
<dbReference type="PANTHER" id="PTHR43806:SF11">
    <property type="entry name" value="CEREVISIN-RELATED"/>
    <property type="match status" value="1"/>
</dbReference>
<protein>
    <submittedName>
        <fullName evidence="9">Uncharacterized protein LOC106163048</fullName>
    </submittedName>
</protein>
<dbReference type="GO" id="GO:0006508">
    <property type="term" value="P:proteolysis"/>
    <property type="evidence" value="ECO:0007669"/>
    <property type="project" value="UniProtKB-KW"/>
</dbReference>
<dbReference type="InterPro" id="IPR036852">
    <property type="entry name" value="Peptidase_S8/S53_dom_sf"/>
</dbReference>
<dbReference type="PROSITE" id="PS51892">
    <property type="entry name" value="SUBTILASE"/>
    <property type="match status" value="1"/>
</dbReference>
<dbReference type="KEGG" id="lak:106163048"/>
<feature type="active site" description="Charge relay system" evidence="5">
    <location>
        <position position="211"/>
    </location>
</feature>
<name>A0A1S3ICT0_LINAN</name>
<evidence type="ECO:0000259" key="7">
    <source>
        <dbReference type="Pfam" id="PF00082"/>
    </source>
</evidence>
<evidence type="ECO:0000256" key="3">
    <source>
        <dbReference type="ARBA" id="ARBA00022801"/>
    </source>
</evidence>
<feature type="active site" description="Charge relay system" evidence="5">
    <location>
        <position position="248"/>
    </location>
</feature>
<evidence type="ECO:0000256" key="5">
    <source>
        <dbReference type="PROSITE-ProRule" id="PRU01240"/>
    </source>
</evidence>
<keyword evidence="4 5" id="KW-0720">Serine protease</keyword>
<keyword evidence="3 5" id="KW-0378">Hydrolase</keyword>
<dbReference type="CDD" id="cd04077">
    <property type="entry name" value="Peptidases_S8_PCSK9_ProteinaseK_like"/>
    <property type="match status" value="1"/>
</dbReference>
<keyword evidence="8" id="KW-1185">Reference proteome</keyword>
<evidence type="ECO:0000256" key="4">
    <source>
        <dbReference type="ARBA" id="ARBA00022825"/>
    </source>
</evidence>
<dbReference type="PROSITE" id="PS00138">
    <property type="entry name" value="SUBTILASE_SER"/>
    <property type="match status" value="1"/>
</dbReference>
<feature type="signal peptide" evidence="6">
    <location>
        <begin position="1"/>
        <end position="20"/>
    </location>
</feature>
<comment type="similarity">
    <text evidence="1 5">Belongs to the peptidase S8 family.</text>
</comment>
<dbReference type="GO" id="GO:0004252">
    <property type="term" value="F:serine-type endopeptidase activity"/>
    <property type="evidence" value="ECO:0007669"/>
    <property type="project" value="UniProtKB-UniRule"/>
</dbReference>
<evidence type="ECO:0000313" key="8">
    <source>
        <dbReference type="Proteomes" id="UP000085678"/>
    </source>
</evidence>
<dbReference type="GeneID" id="106163048"/>
<feature type="domain" description="Peptidase S8/S53" evidence="7">
    <location>
        <begin position="202"/>
        <end position="447"/>
    </location>
</feature>
<dbReference type="Pfam" id="PF00082">
    <property type="entry name" value="Peptidase_S8"/>
    <property type="match status" value="1"/>
</dbReference>
<keyword evidence="2 5" id="KW-0645">Protease</keyword>
<dbReference type="InParanoid" id="A0A1S3ICT0"/>
<dbReference type="InterPro" id="IPR034193">
    <property type="entry name" value="PCSK9_ProteinaseK-like"/>
</dbReference>
<dbReference type="GO" id="GO:0005615">
    <property type="term" value="C:extracellular space"/>
    <property type="evidence" value="ECO:0007669"/>
    <property type="project" value="TreeGrafter"/>
</dbReference>
<reference evidence="9" key="1">
    <citation type="submission" date="2025-08" db="UniProtKB">
        <authorList>
            <consortium name="RefSeq"/>
        </authorList>
    </citation>
    <scope>IDENTIFICATION</scope>
    <source>
        <tissue evidence="9">Gonads</tissue>
    </source>
</reference>
<evidence type="ECO:0000256" key="2">
    <source>
        <dbReference type="ARBA" id="ARBA00022670"/>
    </source>
</evidence>
<accession>A0A1S3ICT0</accession>
<organism evidence="8 9">
    <name type="scientific">Lingula anatina</name>
    <name type="common">Brachiopod</name>
    <name type="synonym">Lingula unguis</name>
    <dbReference type="NCBI Taxonomy" id="7574"/>
    <lineage>
        <taxon>Eukaryota</taxon>
        <taxon>Metazoa</taxon>
        <taxon>Spiralia</taxon>
        <taxon>Lophotrochozoa</taxon>
        <taxon>Brachiopoda</taxon>
        <taxon>Linguliformea</taxon>
        <taxon>Lingulata</taxon>
        <taxon>Lingulida</taxon>
        <taxon>Linguloidea</taxon>
        <taxon>Lingulidae</taxon>
        <taxon>Lingula</taxon>
    </lineage>
</organism>
<dbReference type="InterPro" id="IPR015500">
    <property type="entry name" value="Peptidase_S8_subtilisin-rel"/>
</dbReference>
<dbReference type="InterPro" id="IPR000209">
    <property type="entry name" value="Peptidase_S8/S53_dom"/>
</dbReference>
<dbReference type="InterPro" id="IPR022398">
    <property type="entry name" value="Peptidase_S8_His-AS"/>
</dbReference>
<evidence type="ECO:0000256" key="6">
    <source>
        <dbReference type="SAM" id="SignalP"/>
    </source>
</evidence>
<sequence>MAQFVLLLLLLVTIASPCCSEKHIYQDTMMVGSPPHSQRKYGKIQRTPADRNGAEVIRYVGGAGIPDSYIVKLKTGLSRGKALDFTNTLKAEMTTTAFGNTRRGRGPQVGKLHEVGEIKFLTIETTDKGLAQLRRQTDVVDVIYQDTYVYADGCTCLVDCQNKTEDLGDKQCWSYDTGVWGLDRIDQTTRLPNGKFNVKGTGSDVDVYIFDSGVYAEHQQFLREDNSSRVTFGNKADTSWSDTDINGHGTHVAGTVGGITTGVAKNVKLINVKVLNDEGSGYTSGIMAMLEWVRDQVDVTKRKSIINMSLGGPQQDLFDDLVNTLVTEAGIVVVVAAGNDNSLASFTSPANAEEAITVGATWDNDDRAYFSNYGPRVDIWAPGQFILSAYVGSPDSSAISSGTSMACPMVAGAAAAYMSTLDHNPSPTEVRQHLIATSMDNVVTNIPEKYCYKVTISREEGCYWWMGTCEREICLPGTSVTRLLNVGCDPSHSSYVDTQLETL</sequence>